<feature type="binding site" evidence="10">
    <location>
        <position position="100"/>
    </location>
    <ligand>
        <name>Mg(2+)</name>
        <dbReference type="ChEBI" id="CHEBI:18420"/>
        <label>2</label>
    </ligand>
</feature>
<comment type="similarity">
    <text evidence="5">In the C-terminal section; belongs to the GTP cyclohydrolase II family.</text>
</comment>
<reference evidence="12 13" key="1">
    <citation type="submission" date="2023-07" db="EMBL/GenBank/DDBJ databases">
        <title>Genomic Encyclopedia of Type Strains, Phase IV (KMG-IV): sequencing the most valuable type-strain genomes for metagenomic binning, comparative biology and taxonomic classification.</title>
        <authorList>
            <person name="Goeker M."/>
        </authorList>
    </citation>
    <scope>NUCLEOTIDE SEQUENCE [LARGE SCALE GENOMIC DNA]</scope>
    <source>
        <strain evidence="12 13">DSM 19619</strain>
    </source>
</reference>
<dbReference type="SUPFAM" id="SSF55821">
    <property type="entry name" value="YrdC/RibB"/>
    <property type="match status" value="1"/>
</dbReference>
<keyword evidence="10 12" id="KW-0456">Lyase</keyword>
<feature type="binding site" evidence="10">
    <location>
        <position position="215"/>
    </location>
    <ligand>
        <name>Mg(2+)</name>
        <dbReference type="ChEBI" id="CHEBI:18420"/>
        <label>2</label>
    </ligand>
</feature>
<feature type="site" description="Essential for catalytic activity" evidence="10">
    <location>
        <position position="198"/>
    </location>
</feature>
<dbReference type="Proteomes" id="UP001242480">
    <property type="component" value="Unassembled WGS sequence"/>
</dbReference>
<feature type="binding site" evidence="10">
    <location>
        <begin position="99"/>
        <end position="100"/>
    </location>
    <ligand>
        <name>D-ribulose 5-phosphate</name>
        <dbReference type="ChEBI" id="CHEBI:58121"/>
    </ligand>
</feature>
<feature type="domain" description="GTP cyclohydrolase II" evidence="11">
    <location>
        <begin position="280"/>
        <end position="425"/>
    </location>
</feature>
<keyword evidence="13" id="KW-1185">Reference proteome</keyword>
<evidence type="ECO:0000256" key="7">
    <source>
        <dbReference type="ARBA" id="ARBA00018836"/>
    </source>
</evidence>
<dbReference type="Pfam" id="PF00925">
    <property type="entry name" value="GTP_cyclohydro2"/>
    <property type="match status" value="1"/>
</dbReference>
<feature type="site" description="Essential for catalytic activity" evidence="10">
    <location>
        <position position="236"/>
    </location>
</feature>
<dbReference type="InterPro" id="IPR036144">
    <property type="entry name" value="RibA-like_sf"/>
</dbReference>
<comment type="cofactor">
    <cofactor evidence="10">
        <name>Mg(2+)</name>
        <dbReference type="ChEBI" id="CHEBI:18420"/>
    </cofactor>
    <cofactor evidence="10">
        <name>Mn(2+)</name>
        <dbReference type="ChEBI" id="CHEBI:29035"/>
    </cofactor>
    <text evidence="10">Binds 2 divalent metal cations per subunit. Magnesium or manganese.</text>
</comment>
<evidence type="ECO:0000256" key="3">
    <source>
        <dbReference type="ARBA" id="ARBA00004904"/>
    </source>
</evidence>
<name>A0ABU0J8P0_9HYPH</name>
<evidence type="ECO:0000256" key="1">
    <source>
        <dbReference type="ARBA" id="ARBA00000141"/>
    </source>
</evidence>
<evidence type="ECO:0000256" key="4">
    <source>
        <dbReference type="ARBA" id="ARBA00005520"/>
    </source>
</evidence>
<comment type="similarity">
    <text evidence="10">Belongs to the DHBP synthase family.</text>
</comment>
<keyword evidence="12" id="KW-0378">Hydrolase</keyword>
<keyword evidence="9 10" id="KW-0479">Metal-binding</keyword>
<comment type="similarity">
    <text evidence="4">In the N-terminal section; belongs to the DHBP synthase family.</text>
</comment>
<dbReference type="InterPro" id="IPR032677">
    <property type="entry name" value="GTP_cyclohydro_II"/>
</dbReference>
<comment type="pathway">
    <text evidence="3 10">Cofactor biosynthesis; riboflavin biosynthesis; 2-hydroxy-3-oxobutyl phosphate from D-ribulose 5-phosphate: step 1/1.</text>
</comment>
<dbReference type="InterPro" id="IPR000422">
    <property type="entry name" value="DHBP_synthase_RibB"/>
</dbReference>
<dbReference type="Pfam" id="PF00926">
    <property type="entry name" value="DHBP_synthase"/>
    <property type="match status" value="1"/>
</dbReference>
<keyword evidence="10" id="KW-0464">Manganese</keyword>
<comment type="subunit">
    <text evidence="10">Homodimer.</text>
</comment>
<evidence type="ECO:0000256" key="5">
    <source>
        <dbReference type="ARBA" id="ARBA00008976"/>
    </source>
</evidence>
<evidence type="ECO:0000313" key="12">
    <source>
        <dbReference type="EMBL" id="MDQ0470645.1"/>
    </source>
</evidence>
<evidence type="ECO:0000256" key="2">
    <source>
        <dbReference type="ARBA" id="ARBA00002284"/>
    </source>
</evidence>
<proteinExistence type="inferred from homology"/>
<dbReference type="InterPro" id="IPR017945">
    <property type="entry name" value="DHBP_synth_RibB-like_a/b_dom"/>
</dbReference>
<dbReference type="Gene3D" id="3.40.50.10990">
    <property type="entry name" value="GTP cyclohydrolase II"/>
    <property type="match status" value="1"/>
</dbReference>
<dbReference type="EMBL" id="JAUSVX010000006">
    <property type="protein sequence ID" value="MDQ0470645.1"/>
    <property type="molecule type" value="Genomic_DNA"/>
</dbReference>
<dbReference type="PANTHER" id="PTHR21327:SF18">
    <property type="entry name" value="3,4-DIHYDROXY-2-BUTANONE 4-PHOSPHATE SYNTHASE"/>
    <property type="match status" value="1"/>
</dbReference>
<evidence type="ECO:0000256" key="6">
    <source>
        <dbReference type="ARBA" id="ARBA00012153"/>
    </source>
</evidence>
<evidence type="ECO:0000256" key="10">
    <source>
        <dbReference type="HAMAP-Rule" id="MF_00180"/>
    </source>
</evidence>
<keyword evidence="8 10" id="KW-0686">Riboflavin biosynthesis</keyword>
<dbReference type="GO" id="GO:0003935">
    <property type="term" value="F:GTP cyclohydrolase II activity"/>
    <property type="evidence" value="ECO:0007669"/>
    <property type="project" value="UniProtKB-EC"/>
</dbReference>
<sequence length="429" mass="45449">MKLDTWLRNNGTPRSAFAKTVGLSPASITALCNDADAWISRESAERIASATGGQVTPNDFLGLASRPASEIAMSMHKIQAAIEAFARGEIVVVTDDDDRENEGDLIIAATHCTPEKLAFIIRNTCGIVCAPLTADEAKRLRLDPMVSQNDAPLGTAFTVSIDVKHGLTTGISAEQRSNTIRALANGNMGAGDFVRPGHIFPLIAKDGGVLIRSGHTEAAVDLCRLAGLPPVAAICELANDDGTVKRGPEVAAFAEQHGLQTVSIADLIAYRQAREKLVERIATFTLDSEIGPLTAHAYTTPFDSVHHLAFVYGRVGDGENVPTRLHRADVVGDVFGGGATIRAALARFKEAGRGVIVYLRDGAVGVPTMPHGGEAGSEALRSQQWREVGLGAQILRDLGISSIRLLSTKARTYVGLAGFGIEIKDTETV</sequence>
<evidence type="ECO:0000256" key="8">
    <source>
        <dbReference type="ARBA" id="ARBA00022619"/>
    </source>
</evidence>
<feature type="binding site" evidence="10">
    <location>
        <position position="100"/>
    </location>
    <ligand>
        <name>Mg(2+)</name>
        <dbReference type="ChEBI" id="CHEBI:18420"/>
        <label>1</label>
    </ligand>
</feature>
<evidence type="ECO:0000313" key="13">
    <source>
        <dbReference type="Proteomes" id="UP001242480"/>
    </source>
</evidence>
<comment type="caution">
    <text evidence="12">The sequence shown here is derived from an EMBL/GenBank/DDBJ whole genome shotgun (WGS) entry which is preliminary data.</text>
</comment>
<dbReference type="NCBIfam" id="TIGR00506">
    <property type="entry name" value="ribB"/>
    <property type="match status" value="1"/>
</dbReference>
<feature type="binding site" evidence="10">
    <location>
        <begin position="212"/>
        <end position="216"/>
    </location>
    <ligand>
        <name>D-ribulose 5-phosphate</name>
        <dbReference type="ChEBI" id="CHEBI:58121"/>
    </ligand>
</feature>
<dbReference type="Gene3D" id="3.90.870.10">
    <property type="entry name" value="DHBP synthase"/>
    <property type="match status" value="1"/>
</dbReference>
<accession>A0ABU0J8P0</accession>
<evidence type="ECO:0000259" key="11">
    <source>
        <dbReference type="Pfam" id="PF00925"/>
    </source>
</evidence>
<feature type="binding site" evidence="10">
    <location>
        <position position="104"/>
    </location>
    <ligand>
        <name>D-ribulose 5-phosphate</name>
        <dbReference type="ChEBI" id="CHEBI:58121"/>
    </ligand>
</feature>
<protein>
    <recommendedName>
        <fullName evidence="7 10">3,4-dihydroxy-2-butanone 4-phosphate synthase</fullName>
        <shortName evidence="10">DHBP synthase</shortName>
        <ecNumber evidence="6 10">4.1.99.12</ecNumber>
    </recommendedName>
</protein>
<dbReference type="HAMAP" id="MF_00180">
    <property type="entry name" value="RibB"/>
    <property type="match status" value="1"/>
</dbReference>
<dbReference type="EC" id="4.1.99.12" evidence="6 10"/>
<dbReference type="PANTHER" id="PTHR21327">
    <property type="entry name" value="GTP CYCLOHYDROLASE II-RELATED"/>
    <property type="match status" value="1"/>
</dbReference>
<keyword evidence="10" id="KW-0460">Magnesium</keyword>
<gene>
    <name evidence="10" type="primary">ribB</name>
    <name evidence="12" type="ORF">QO011_003664</name>
</gene>
<comment type="catalytic activity">
    <reaction evidence="1 10">
        <text>D-ribulose 5-phosphate = (2S)-2-hydroxy-3-oxobutyl phosphate + formate + H(+)</text>
        <dbReference type="Rhea" id="RHEA:18457"/>
        <dbReference type="ChEBI" id="CHEBI:15378"/>
        <dbReference type="ChEBI" id="CHEBI:15740"/>
        <dbReference type="ChEBI" id="CHEBI:58121"/>
        <dbReference type="ChEBI" id="CHEBI:58830"/>
        <dbReference type="EC" id="4.1.99.12"/>
    </reaction>
</comment>
<evidence type="ECO:0000256" key="9">
    <source>
        <dbReference type="ARBA" id="ARBA00022723"/>
    </source>
</evidence>
<dbReference type="SUPFAM" id="SSF142695">
    <property type="entry name" value="RibA-like"/>
    <property type="match status" value="1"/>
</dbReference>
<dbReference type="GO" id="GO:0008686">
    <property type="term" value="F:3,4-dihydroxy-2-butanone-4-phosphate synthase activity"/>
    <property type="evidence" value="ECO:0007669"/>
    <property type="project" value="UniProtKB-EC"/>
</dbReference>
<dbReference type="RefSeq" id="WP_307274776.1">
    <property type="nucleotide sequence ID" value="NZ_JAUSVX010000006.1"/>
</dbReference>
<organism evidence="12 13">
    <name type="scientific">Labrys wisconsinensis</name>
    <dbReference type="NCBI Taxonomy" id="425677"/>
    <lineage>
        <taxon>Bacteria</taxon>
        <taxon>Pseudomonadati</taxon>
        <taxon>Pseudomonadota</taxon>
        <taxon>Alphaproteobacteria</taxon>
        <taxon>Hyphomicrobiales</taxon>
        <taxon>Xanthobacteraceae</taxon>
        <taxon>Labrys</taxon>
    </lineage>
</organism>
<dbReference type="PIRSF" id="PIRSF001259">
    <property type="entry name" value="RibA"/>
    <property type="match status" value="1"/>
</dbReference>
<comment type="function">
    <text evidence="2 10">Catalyzes the conversion of D-ribulose 5-phosphate to formate and 3,4-dihydroxy-2-butanone 4-phosphate.</text>
</comment>